<keyword evidence="14" id="KW-1267">Proteomics identification</keyword>
<dbReference type="EC" id="3.1.30.1" evidence="3"/>
<reference evidence="12" key="3">
    <citation type="submission" date="2021-05" db="UniProtKB">
        <authorList>
            <consortium name="EnsemblPlants"/>
        </authorList>
    </citation>
    <scope>IDENTIFICATION</scope>
    <source>
        <strain evidence="12">cv. B73</strain>
    </source>
</reference>
<evidence type="ECO:0000256" key="8">
    <source>
        <dbReference type="ARBA" id="ARBA00022801"/>
    </source>
</evidence>
<dbReference type="Proteomes" id="UP000007305">
    <property type="component" value="Chromosome 8"/>
</dbReference>
<evidence type="ECO:0000313" key="13">
    <source>
        <dbReference type="Proteomes" id="UP000007305"/>
    </source>
</evidence>
<dbReference type="FunFam" id="1.10.575.10:FF:000002">
    <property type="entry name" value="Endonuclease 2"/>
    <property type="match status" value="1"/>
</dbReference>
<keyword evidence="7" id="KW-0255">Endonuclease</keyword>
<evidence type="ECO:0000256" key="9">
    <source>
        <dbReference type="ARBA" id="ARBA00023157"/>
    </source>
</evidence>
<keyword evidence="6 11" id="KW-0732">Signal</keyword>
<dbReference type="InterPro" id="IPR008947">
    <property type="entry name" value="PLipase_C/P1_nuclease_dom_sf"/>
</dbReference>
<dbReference type="CDD" id="cd11010">
    <property type="entry name" value="S1-P1_nuclease"/>
    <property type="match status" value="1"/>
</dbReference>
<reference evidence="12" key="2">
    <citation type="submission" date="2019-07" db="EMBL/GenBank/DDBJ databases">
        <authorList>
            <person name="Seetharam A."/>
            <person name="Woodhouse M."/>
            <person name="Cannon E."/>
        </authorList>
    </citation>
    <scope>NUCLEOTIDE SEQUENCE [LARGE SCALE GENOMIC DNA]</scope>
    <source>
        <strain evidence="12">cv. B73</strain>
    </source>
</reference>
<comment type="similarity">
    <text evidence="2">Belongs to the nuclease type I family.</text>
</comment>
<evidence type="ECO:0000256" key="6">
    <source>
        <dbReference type="ARBA" id="ARBA00022729"/>
    </source>
</evidence>
<dbReference type="EnsemblPlants" id="Zm00001eb335070_T001">
    <property type="protein sequence ID" value="Zm00001eb335070_P001"/>
    <property type="gene ID" value="Zm00001eb335070"/>
</dbReference>
<evidence type="ECO:0000256" key="5">
    <source>
        <dbReference type="ARBA" id="ARBA00022723"/>
    </source>
</evidence>
<comment type="catalytic activity">
    <reaction evidence="1">
        <text>Endonucleolytic cleavage to 5'-phosphomononucleotide and 5'-phosphooligonucleotide end-products.</text>
        <dbReference type="EC" id="3.1.30.1"/>
    </reaction>
</comment>
<dbReference type="PANTHER" id="PTHR33146:SF21">
    <property type="entry name" value="ASPERGILLUS NUCLEASE S1"/>
    <property type="match status" value="1"/>
</dbReference>
<dbReference type="FunCoup" id="A0A804QL86">
    <property type="interactions" value="198"/>
</dbReference>
<protein>
    <recommendedName>
        <fullName evidence="3">Aspergillus nuclease S1</fullName>
        <ecNumber evidence="3">3.1.30.1</ecNumber>
    </recommendedName>
</protein>
<accession>A0A804QL86</accession>
<sequence>MARHHQQRALLLFPLVFLLLLLAPPLAGAWGKEGHIMVCKIAEKYLSEKAAAAVQALLPESAGGELSTVCPWADQVRWHYHWASPLHYANTPQVCNFKYSRDCHNSRGQQGMCVVGAINNYTDQLYSYGQKTSYNLTESLMFLAHFVGDVHQPLHVGFQDDEGGNTITVHWYRRKANLHHVWDVSIIDTAIKDFYNKSMDTMVEALKMNLTDGWSDDIVHWENCKNKHATCANDYAIESIHYSCNYAYKDVEQDITLGDDYFFSRYPIVEKRLAQAGIRLALVLNRIFGGGEADDIPLQVGKKGAQVILLITSIILITRGSIFSGGS</sequence>
<dbReference type="InterPro" id="IPR003154">
    <property type="entry name" value="S1/P1nuclease"/>
</dbReference>
<evidence type="ECO:0000313" key="12">
    <source>
        <dbReference type="EnsemblPlants" id="Zm00001eb335070_P001"/>
    </source>
</evidence>
<organism evidence="12 13">
    <name type="scientific">Zea mays</name>
    <name type="common">Maize</name>
    <dbReference type="NCBI Taxonomy" id="4577"/>
    <lineage>
        <taxon>Eukaryota</taxon>
        <taxon>Viridiplantae</taxon>
        <taxon>Streptophyta</taxon>
        <taxon>Embryophyta</taxon>
        <taxon>Tracheophyta</taxon>
        <taxon>Spermatophyta</taxon>
        <taxon>Magnoliopsida</taxon>
        <taxon>Liliopsida</taxon>
        <taxon>Poales</taxon>
        <taxon>Poaceae</taxon>
        <taxon>PACMAD clade</taxon>
        <taxon>Panicoideae</taxon>
        <taxon>Andropogonodae</taxon>
        <taxon>Andropogoneae</taxon>
        <taxon>Tripsacinae</taxon>
        <taxon>Zea</taxon>
    </lineage>
</organism>
<evidence type="ECO:0007829" key="14">
    <source>
        <dbReference type="PeptideAtlas" id="A0A804QL86"/>
    </source>
</evidence>
<name>A0A804QL86_MAIZE</name>
<evidence type="ECO:0000256" key="10">
    <source>
        <dbReference type="ARBA" id="ARBA00023180"/>
    </source>
</evidence>
<proteinExistence type="evidence at protein level"/>
<keyword evidence="10" id="KW-0325">Glycoprotein</keyword>
<evidence type="ECO:0000256" key="11">
    <source>
        <dbReference type="SAM" id="SignalP"/>
    </source>
</evidence>
<keyword evidence="9" id="KW-1015">Disulfide bond</keyword>
<evidence type="ECO:0000256" key="2">
    <source>
        <dbReference type="ARBA" id="ARBA00009547"/>
    </source>
</evidence>
<reference evidence="13" key="1">
    <citation type="journal article" date="2009" name="Science">
        <title>The B73 maize genome: complexity, diversity, and dynamics.</title>
        <authorList>
            <person name="Schnable P.S."/>
            <person name="Ware D."/>
            <person name="Fulton R.S."/>
            <person name="Stein J.C."/>
            <person name="Wei F."/>
            <person name="Pasternak S."/>
            <person name="Liang C."/>
            <person name="Zhang J."/>
            <person name="Fulton L."/>
            <person name="Graves T.A."/>
            <person name="Minx P."/>
            <person name="Reily A.D."/>
            <person name="Courtney L."/>
            <person name="Kruchowski S.S."/>
            <person name="Tomlinson C."/>
            <person name="Strong C."/>
            <person name="Delehaunty K."/>
            <person name="Fronick C."/>
            <person name="Courtney B."/>
            <person name="Rock S.M."/>
            <person name="Belter E."/>
            <person name="Du F."/>
            <person name="Kim K."/>
            <person name="Abbott R.M."/>
            <person name="Cotton M."/>
            <person name="Levy A."/>
            <person name="Marchetto P."/>
            <person name="Ochoa K."/>
            <person name="Jackson S.M."/>
            <person name="Gillam B."/>
            <person name="Chen W."/>
            <person name="Yan L."/>
            <person name="Higginbotham J."/>
            <person name="Cardenas M."/>
            <person name="Waligorski J."/>
            <person name="Applebaum E."/>
            <person name="Phelps L."/>
            <person name="Falcone J."/>
            <person name="Kanchi K."/>
            <person name="Thane T."/>
            <person name="Scimone A."/>
            <person name="Thane N."/>
            <person name="Henke J."/>
            <person name="Wang T."/>
            <person name="Ruppert J."/>
            <person name="Shah N."/>
            <person name="Rotter K."/>
            <person name="Hodges J."/>
            <person name="Ingenthron E."/>
            <person name="Cordes M."/>
            <person name="Kohlberg S."/>
            <person name="Sgro J."/>
            <person name="Delgado B."/>
            <person name="Mead K."/>
            <person name="Chinwalla A."/>
            <person name="Leonard S."/>
            <person name="Crouse K."/>
            <person name="Collura K."/>
            <person name="Kudrna D."/>
            <person name="Currie J."/>
            <person name="He R."/>
            <person name="Angelova A."/>
            <person name="Rajasekar S."/>
            <person name="Mueller T."/>
            <person name="Lomeli R."/>
            <person name="Scara G."/>
            <person name="Ko A."/>
            <person name="Delaney K."/>
            <person name="Wissotski M."/>
            <person name="Lopez G."/>
            <person name="Campos D."/>
            <person name="Braidotti M."/>
            <person name="Ashley E."/>
            <person name="Golser W."/>
            <person name="Kim H."/>
            <person name="Lee S."/>
            <person name="Lin J."/>
            <person name="Dujmic Z."/>
            <person name="Kim W."/>
            <person name="Talag J."/>
            <person name="Zuccolo A."/>
            <person name="Fan C."/>
            <person name="Sebastian A."/>
            <person name="Kramer M."/>
            <person name="Spiegel L."/>
            <person name="Nascimento L."/>
            <person name="Zutavern T."/>
            <person name="Miller B."/>
            <person name="Ambroise C."/>
            <person name="Muller S."/>
            <person name="Spooner W."/>
            <person name="Narechania A."/>
            <person name="Ren L."/>
            <person name="Wei S."/>
            <person name="Kumari S."/>
            <person name="Faga B."/>
            <person name="Levy M.J."/>
            <person name="McMahan L."/>
            <person name="Van Buren P."/>
            <person name="Vaughn M.W."/>
            <person name="Ying K."/>
            <person name="Yeh C.-T."/>
            <person name="Emrich S.J."/>
            <person name="Jia Y."/>
            <person name="Kalyanaraman A."/>
            <person name="Hsia A.-P."/>
            <person name="Barbazuk W.B."/>
            <person name="Baucom R.S."/>
            <person name="Brutnell T.P."/>
            <person name="Carpita N.C."/>
            <person name="Chaparro C."/>
            <person name="Chia J.-M."/>
            <person name="Deragon J.-M."/>
            <person name="Estill J.C."/>
            <person name="Fu Y."/>
            <person name="Jeddeloh J.A."/>
            <person name="Han Y."/>
            <person name="Lee H."/>
            <person name="Li P."/>
            <person name="Lisch D.R."/>
            <person name="Liu S."/>
            <person name="Liu Z."/>
            <person name="Nagel D.H."/>
            <person name="McCann M.C."/>
            <person name="SanMiguel P."/>
            <person name="Myers A.M."/>
            <person name="Nettleton D."/>
            <person name="Nguyen J."/>
            <person name="Penning B.W."/>
            <person name="Ponnala L."/>
            <person name="Schneider K.L."/>
            <person name="Schwartz D.C."/>
            <person name="Sharma A."/>
            <person name="Soderlund C."/>
            <person name="Springer N.M."/>
            <person name="Sun Q."/>
            <person name="Wang H."/>
            <person name="Waterman M."/>
            <person name="Westerman R."/>
            <person name="Wolfgruber T.K."/>
            <person name="Yang L."/>
            <person name="Yu Y."/>
            <person name="Zhang L."/>
            <person name="Zhou S."/>
            <person name="Zhu Q."/>
            <person name="Bennetzen J.L."/>
            <person name="Dawe R.K."/>
            <person name="Jiang J."/>
            <person name="Jiang N."/>
            <person name="Presting G.G."/>
            <person name="Wessler S.R."/>
            <person name="Aluru S."/>
            <person name="Martienssen R.A."/>
            <person name="Clifton S.W."/>
            <person name="McCombie W.R."/>
            <person name="Wing R.A."/>
            <person name="Wilson R.K."/>
        </authorList>
    </citation>
    <scope>NUCLEOTIDE SEQUENCE [LARGE SCALE GENOMIC DNA]</scope>
    <source>
        <strain evidence="13">cv. B73</strain>
    </source>
</reference>
<feature type="chain" id="PRO_5032288521" description="Aspergillus nuclease S1" evidence="11">
    <location>
        <begin position="30"/>
        <end position="327"/>
    </location>
</feature>
<evidence type="ECO:0000256" key="7">
    <source>
        <dbReference type="ARBA" id="ARBA00022759"/>
    </source>
</evidence>
<dbReference type="Gene3D" id="1.10.575.10">
    <property type="entry name" value="P1 Nuclease"/>
    <property type="match status" value="1"/>
</dbReference>
<keyword evidence="5" id="KW-0479">Metal-binding</keyword>
<dbReference type="SUPFAM" id="SSF48537">
    <property type="entry name" value="Phospholipase C/P1 nuclease"/>
    <property type="match status" value="1"/>
</dbReference>
<dbReference type="GO" id="GO:0000014">
    <property type="term" value="F:single-stranded DNA endodeoxyribonuclease activity"/>
    <property type="evidence" value="ECO:0007669"/>
    <property type="project" value="UniProtKB-ARBA"/>
</dbReference>
<dbReference type="InParanoid" id="A0A804QL86"/>
<dbReference type="GO" id="GO:0006308">
    <property type="term" value="P:DNA catabolic process"/>
    <property type="evidence" value="ECO:0007669"/>
    <property type="project" value="InterPro"/>
</dbReference>
<keyword evidence="4" id="KW-0540">Nuclease</keyword>
<evidence type="ECO:0000256" key="1">
    <source>
        <dbReference type="ARBA" id="ARBA00000245"/>
    </source>
</evidence>
<dbReference type="PANTHER" id="PTHR33146">
    <property type="entry name" value="ENDONUCLEASE 4"/>
    <property type="match status" value="1"/>
</dbReference>
<dbReference type="GO" id="GO:0003676">
    <property type="term" value="F:nucleic acid binding"/>
    <property type="evidence" value="ECO:0007669"/>
    <property type="project" value="InterPro"/>
</dbReference>
<feature type="signal peptide" evidence="11">
    <location>
        <begin position="1"/>
        <end position="29"/>
    </location>
</feature>
<keyword evidence="8" id="KW-0378">Hydrolase</keyword>
<evidence type="ECO:0000256" key="3">
    <source>
        <dbReference type="ARBA" id="ARBA00012562"/>
    </source>
</evidence>
<dbReference type="GO" id="GO:0004519">
    <property type="term" value="F:endonuclease activity"/>
    <property type="evidence" value="ECO:0000318"/>
    <property type="project" value="GO_Central"/>
</dbReference>
<evidence type="ECO:0000256" key="4">
    <source>
        <dbReference type="ARBA" id="ARBA00022722"/>
    </source>
</evidence>
<dbReference type="GO" id="GO:0004521">
    <property type="term" value="F:RNA endonuclease activity"/>
    <property type="evidence" value="ECO:0007669"/>
    <property type="project" value="UniProtKB-ARBA"/>
</dbReference>
<dbReference type="Pfam" id="PF02265">
    <property type="entry name" value="S1-P1_nuclease"/>
    <property type="match status" value="1"/>
</dbReference>
<dbReference type="Gramene" id="Zm00001eb335070_T001">
    <property type="protein sequence ID" value="Zm00001eb335070_P001"/>
    <property type="gene ID" value="Zm00001eb335070"/>
</dbReference>
<dbReference type="AlphaFoldDB" id="A0A804QL86"/>
<keyword evidence="13" id="KW-1185">Reference proteome</keyword>
<dbReference type="GO" id="GO:0046872">
    <property type="term" value="F:metal ion binding"/>
    <property type="evidence" value="ECO:0007669"/>
    <property type="project" value="UniProtKB-KW"/>
</dbReference>